<proteinExistence type="predicted"/>
<dbReference type="KEGG" id="ssan:NX02_16800"/>
<dbReference type="PATRIC" id="fig|1123269.5.peg.3287"/>
<reference evidence="1 2" key="1">
    <citation type="submission" date="2013-07" db="EMBL/GenBank/DDBJ databases">
        <title>Completed genome of Sphingomonas sanxanigenens NX02.</title>
        <authorList>
            <person name="Ma T."/>
            <person name="Huang H."/>
            <person name="Wu M."/>
            <person name="Li X."/>
            <person name="Li G."/>
        </authorList>
    </citation>
    <scope>NUCLEOTIDE SEQUENCE [LARGE SCALE GENOMIC DNA]</scope>
    <source>
        <strain evidence="1 2">NX02</strain>
    </source>
</reference>
<protein>
    <submittedName>
        <fullName evidence="1">Uncharacterized protein</fullName>
    </submittedName>
</protein>
<organism evidence="1 2">
    <name type="scientific">Sphingomonas sanxanigenens DSM 19645 = NX02</name>
    <dbReference type="NCBI Taxonomy" id="1123269"/>
    <lineage>
        <taxon>Bacteria</taxon>
        <taxon>Pseudomonadati</taxon>
        <taxon>Pseudomonadota</taxon>
        <taxon>Alphaproteobacteria</taxon>
        <taxon>Sphingomonadales</taxon>
        <taxon>Sphingomonadaceae</taxon>
        <taxon>Sphingomonas</taxon>
    </lineage>
</organism>
<dbReference type="EMBL" id="CP006644">
    <property type="protein sequence ID" value="AHE55038.1"/>
    <property type="molecule type" value="Genomic_DNA"/>
</dbReference>
<dbReference type="Proteomes" id="UP000018851">
    <property type="component" value="Chromosome"/>
</dbReference>
<dbReference type="HOGENOM" id="CLU_3367389_0_0_5"/>
<gene>
    <name evidence="1" type="ORF">NX02_16800</name>
</gene>
<dbReference type="AlphaFoldDB" id="W0AFK0"/>
<evidence type="ECO:0000313" key="2">
    <source>
        <dbReference type="Proteomes" id="UP000018851"/>
    </source>
</evidence>
<accession>W0AFK0</accession>
<sequence>MHGCNIRLARKSAGINQSLCNIANARNGLVTGEIN</sequence>
<evidence type="ECO:0000313" key="1">
    <source>
        <dbReference type="EMBL" id="AHE55038.1"/>
    </source>
</evidence>
<keyword evidence="2" id="KW-1185">Reference proteome</keyword>
<name>W0AFK0_9SPHN</name>